<keyword evidence="2" id="KW-0560">Oxidoreductase</keyword>
<evidence type="ECO:0000259" key="1">
    <source>
        <dbReference type="PROSITE" id="PS51819"/>
    </source>
</evidence>
<gene>
    <name evidence="2" type="ORF">BKH20_08845</name>
</gene>
<dbReference type="AlphaFoldDB" id="A0A1Q8WMS3"/>
<dbReference type="RefSeq" id="WP_075390748.1">
    <property type="nucleotide sequence ID" value="NZ_MSKS01000027.1"/>
</dbReference>
<accession>A0A1Q8WMS3</accession>
<dbReference type="GO" id="GO:0051213">
    <property type="term" value="F:dioxygenase activity"/>
    <property type="evidence" value="ECO:0007669"/>
    <property type="project" value="UniProtKB-KW"/>
</dbReference>
<keyword evidence="2" id="KW-0223">Dioxygenase</keyword>
<dbReference type="InterPro" id="IPR029068">
    <property type="entry name" value="Glyas_Bleomycin-R_OHBP_Dase"/>
</dbReference>
<dbReference type="SUPFAM" id="SSF54593">
    <property type="entry name" value="Glyoxalase/Bleomycin resistance protein/Dihydroxybiphenyl dioxygenase"/>
    <property type="match status" value="1"/>
</dbReference>
<reference evidence="2 3" key="1">
    <citation type="submission" date="2016-12" db="EMBL/GenBank/DDBJ databases">
        <title>Genomic comparison of strains in the 'Actinomyces naeslundii' group.</title>
        <authorList>
            <person name="Mughal S.R."/>
            <person name="Do T."/>
            <person name="Gilbert S.C."/>
            <person name="Witherden E.A."/>
            <person name="Didelot X."/>
            <person name="Beighton D."/>
        </authorList>
    </citation>
    <scope>NUCLEOTIDE SEQUENCE [LARGE SCALE GENOMIC DNA]</scope>
    <source>
        <strain evidence="2 3">WE8B-23</strain>
    </source>
</reference>
<comment type="caution">
    <text evidence="2">The sequence shown here is derived from an EMBL/GenBank/DDBJ whole genome shotgun (WGS) entry which is preliminary data.</text>
</comment>
<dbReference type="InterPro" id="IPR004360">
    <property type="entry name" value="Glyas_Fos-R_dOase_dom"/>
</dbReference>
<evidence type="ECO:0000313" key="2">
    <source>
        <dbReference type="EMBL" id="OLO68712.1"/>
    </source>
</evidence>
<dbReference type="InterPro" id="IPR037523">
    <property type="entry name" value="VOC_core"/>
</dbReference>
<dbReference type="Proteomes" id="UP000185963">
    <property type="component" value="Unassembled WGS sequence"/>
</dbReference>
<name>A0A1Q8WMS3_9ACTO</name>
<dbReference type="PANTHER" id="PTHR35006">
    <property type="entry name" value="GLYOXALASE FAMILY PROTEIN (AFU_ORTHOLOGUE AFUA_5G14830)"/>
    <property type="match status" value="1"/>
</dbReference>
<sequence length="130" mass="13465">MIDHISVNVSDPAASRAFYETALAPLGYRVVMEFGPVTGLGGSTPGAPEDTPVHADLWLTPAEHLTPCHVAVTASSTVQVDAFHEAALAAGGTDNGGPGERPHYHPGYYGAFVLDPDGNNLEAVFHGTGN</sequence>
<dbReference type="Gene3D" id="3.10.180.10">
    <property type="entry name" value="2,3-Dihydroxybiphenyl 1,2-Dioxygenase, domain 1"/>
    <property type="match status" value="1"/>
</dbReference>
<dbReference type="OrthoDB" id="5242506at2"/>
<dbReference type="CDD" id="cd07262">
    <property type="entry name" value="VOC_like"/>
    <property type="match status" value="1"/>
</dbReference>
<organism evidence="2 3">
    <name type="scientific">Actinomyces oris</name>
    <dbReference type="NCBI Taxonomy" id="544580"/>
    <lineage>
        <taxon>Bacteria</taxon>
        <taxon>Bacillati</taxon>
        <taxon>Actinomycetota</taxon>
        <taxon>Actinomycetes</taxon>
        <taxon>Actinomycetales</taxon>
        <taxon>Actinomycetaceae</taxon>
        <taxon>Actinomyces</taxon>
    </lineage>
</organism>
<dbReference type="PROSITE" id="PS51819">
    <property type="entry name" value="VOC"/>
    <property type="match status" value="1"/>
</dbReference>
<feature type="domain" description="VOC" evidence="1">
    <location>
        <begin position="1"/>
        <end position="126"/>
    </location>
</feature>
<protein>
    <submittedName>
        <fullName evidence="2">Glyoxalase/bleomycin resistance/extradiol dioxygenase family protein</fullName>
    </submittedName>
</protein>
<dbReference type="PANTHER" id="PTHR35006:SF2">
    <property type="entry name" value="GLYOXALASE FAMILY PROTEIN (AFU_ORTHOLOGUE AFUA_5G14830)"/>
    <property type="match status" value="1"/>
</dbReference>
<proteinExistence type="predicted"/>
<dbReference type="EMBL" id="MSKS01000027">
    <property type="protein sequence ID" value="OLO68712.1"/>
    <property type="molecule type" value="Genomic_DNA"/>
</dbReference>
<dbReference type="Pfam" id="PF00903">
    <property type="entry name" value="Glyoxalase"/>
    <property type="match status" value="1"/>
</dbReference>
<evidence type="ECO:0000313" key="3">
    <source>
        <dbReference type="Proteomes" id="UP000185963"/>
    </source>
</evidence>